<dbReference type="InterPro" id="IPR052521">
    <property type="entry name" value="Cell_div_SPOR-domain"/>
</dbReference>
<dbReference type="Gene3D" id="3.30.70.1070">
    <property type="entry name" value="Sporulation related repeat"/>
    <property type="match status" value="1"/>
</dbReference>
<evidence type="ECO:0000313" key="2">
    <source>
        <dbReference type="EMBL" id="GAA4648902.1"/>
    </source>
</evidence>
<evidence type="ECO:0000313" key="3">
    <source>
        <dbReference type="Proteomes" id="UP001500604"/>
    </source>
</evidence>
<accession>A0ABP8V226</accession>
<organism evidence="2 3">
    <name type="scientific">Kistimonas scapharcae</name>
    <dbReference type="NCBI Taxonomy" id="1036133"/>
    <lineage>
        <taxon>Bacteria</taxon>
        <taxon>Pseudomonadati</taxon>
        <taxon>Pseudomonadota</taxon>
        <taxon>Gammaproteobacteria</taxon>
        <taxon>Oceanospirillales</taxon>
        <taxon>Endozoicomonadaceae</taxon>
        <taxon>Kistimonas</taxon>
    </lineage>
</organism>
<evidence type="ECO:0000259" key="1">
    <source>
        <dbReference type="PROSITE" id="PS51724"/>
    </source>
</evidence>
<proteinExistence type="predicted"/>
<name>A0ABP8V226_9GAMM</name>
<dbReference type="InterPro" id="IPR036680">
    <property type="entry name" value="SPOR-like_sf"/>
</dbReference>
<dbReference type="PANTHER" id="PTHR38687">
    <property type="entry name" value="CELL DIVISION PROTEIN DEDD-RELATED"/>
    <property type="match status" value="1"/>
</dbReference>
<dbReference type="EMBL" id="BAABFL010000112">
    <property type="protein sequence ID" value="GAA4648902.1"/>
    <property type="molecule type" value="Genomic_DNA"/>
</dbReference>
<feature type="domain" description="SPOR" evidence="1">
    <location>
        <begin position="86"/>
        <end position="166"/>
    </location>
</feature>
<dbReference type="Proteomes" id="UP001500604">
    <property type="component" value="Unassembled WGS sequence"/>
</dbReference>
<keyword evidence="3" id="KW-1185">Reference proteome</keyword>
<comment type="caution">
    <text evidence="2">The sequence shown here is derived from an EMBL/GenBank/DDBJ whole genome shotgun (WGS) entry which is preliminary data.</text>
</comment>
<dbReference type="Pfam" id="PF05036">
    <property type="entry name" value="SPOR"/>
    <property type="match status" value="1"/>
</dbReference>
<dbReference type="PANTHER" id="PTHR38687:SF1">
    <property type="entry name" value="CELL DIVISION PROTEIN DEDD"/>
    <property type="match status" value="1"/>
</dbReference>
<reference evidence="3" key="1">
    <citation type="journal article" date="2019" name="Int. J. Syst. Evol. Microbiol.">
        <title>The Global Catalogue of Microorganisms (GCM) 10K type strain sequencing project: providing services to taxonomists for standard genome sequencing and annotation.</title>
        <authorList>
            <consortium name="The Broad Institute Genomics Platform"/>
            <consortium name="The Broad Institute Genome Sequencing Center for Infectious Disease"/>
            <person name="Wu L."/>
            <person name="Ma J."/>
        </authorList>
    </citation>
    <scope>NUCLEOTIDE SEQUENCE [LARGE SCALE GENOMIC DNA]</scope>
    <source>
        <strain evidence="3">JCM 17805</strain>
    </source>
</reference>
<sequence>MELAKKQRITGAAVLIAAGLLLYPLLFDDAVFRDDEAAQIPPPLPVPEVPAYVAEIDRPLPALPEEPVDDEELAAKDNAVPELGADHIPVSWTLQLAAFVQKENAVALRDRLRKDGYRAYLRTVTLSDGKSVVRVYVGPELVRNKAETLLTELDKGYELEGLVVRYRP</sequence>
<dbReference type="SUPFAM" id="SSF110997">
    <property type="entry name" value="Sporulation related repeat"/>
    <property type="match status" value="1"/>
</dbReference>
<gene>
    <name evidence="2" type="ORF">GCM10023116_11760</name>
</gene>
<dbReference type="InterPro" id="IPR007730">
    <property type="entry name" value="SPOR-like_dom"/>
</dbReference>
<protein>
    <recommendedName>
        <fullName evidence="1">SPOR domain-containing protein</fullName>
    </recommendedName>
</protein>
<dbReference type="PROSITE" id="PS51724">
    <property type="entry name" value="SPOR"/>
    <property type="match status" value="1"/>
</dbReference>